<dbReference type="EMBL" id="MRZV01000419">
    <property type="protein sequence ID" value="PIK50443.1"/>
    <property type="molecule type" value="Genomic_DNA"/>
</dbReference>
<protein>
    <submittedName>
        <fullName evidence="2">Putative mucin-4-like</fullName>
    </submittedName>
</protein>
<gene>
    <name evidence="2" type="ORF">BSL78_12682</name>
</gene>
<dbReference type="Proteomes" id="UP000230750">
    <property type="component" value="Unassembled WGS sequence"/>
</dbReference>
<dbReference type="Pfam" id="PF00094">
    <property type="entry name" value="VWD"/>
    <property type="match status" value="1"/>
</dbReference>
<feature type="domain" description="VWFD" evidence="1">
    <location>
        <begin position="346"/>
        <end position="436"/>
    </location>
</feature>
<organism evidence="2 3">
    <name type="scientific">Stichopus japonicus</name>
    <name type="common">Sea cucumber</name>
    <dbReference type="NCBI Taxonomy" id="307972"/>
    <lineage>
        <taxon>Eukaryota</taxon>
        <taxon>Metazoa</taxon>
        <taxon>Echinodermata</taxon>
        <taxon>Eleutherozoa</taxon>
        <taxon>Echinozoa</taxon>
        <taxon>Holothuroidea</taxon>
        <taxon>Aspidochirotacea</taxon>
        <taxon>Aspidochirotida</taxon>
        <taxon>Stichopodidae</taxon>
        <taxon>Apostichopus</taxon>
    </lineage>
</organism>
<dbReference type="InterPro" id="IPR051495">
    <property type="entry name" value="Epithelial_Barrier/Signaling"/>
</dbReference>
<name>A0A2G8KR10_STIJA</name>
<evidence type="ECO:0000313" key="2">
    <source>
        <dbReference type="EMBL" id="PIK50443.1"/>
    </source>
</evidence>
<proteinExistence type="predicted"/>
<comment type="caution">
    <text evidence="2">The sequence shown here is derived from an EMBL/GenBank/DDBJ whole genome shotgun (WGS) entry which is preliminary data.</text>
</comment>
<evidence type="ECO:0000259" key="1">
    <source>
        <dbReference type="Pfam" id="PF00094"/>
    </source>
</evidence>
<dbReference type="InterPro" id="IPR001846">
    <property type="entry name" value="VWF_type-D"/>
</dbReference>
<keyword evidence="3" id="KW-1185">Reference proteome</keyword>
<dbReference type="OrthoDB" id="4405280at2759"/>
<sequence length="570" mass="64153">MPDITENGVIVFVDKETDRVNAEDFSYPADLSNVEDSLVAVMWGHLISANVRHRVYDNPDSPEDASVLERLGSYVREWDRTQFASSDQFIPSWALAINWESVTHLDYPHLKVVWPVSETLVIGFSSDTEAEVIDLSTFNDVIFEQSGGAVYNLHESEGNTGTLGTWLFRLDQNIPMNNGSKQRCLQRYEENLADVLMTENVIKCPRHVTSMFSLQFYTCTYELPLDADTDTYGYPKPSMCLSQKLLNHYPMGTPGAYCSYDADGFLVDSISQNNVWDSTVIQRVHPTNRQFETQDHVTEWFRSDVDFRYQCCIASRSVDFCRLYQSLRPSPEIVGSDAEQSSAGFYGAGHFVTFDGLEYNFNAIGEFTVLRIEEAGLEIQARLIPRGNKSETLQASVISAITIQMDADELQITVRGESNNFTVDINGAKMPINHLADVVYRISERFSVSWGPNPSDKSSNVFDVVLLPVVPVNQTMDTFIRIGVVSGSMTYLMTMSEKAAERSSTEGLLVVLKGIEDSPQTACRALKKLTFRCLQVKFSSCRYKMQTVIPCYLLSRPEISTLLCTLRCGY</sequence>
<reference evidence="2 3" key="1">
    <citation type="journal article" date="2017" name="PLoS Biol.">
        <title>The sea cucumber genome provides insights into morphological evolution and visceral regeneration.</title>
        <authorList>
            <person name="Zhang X."/>
            <person name="Sun L."/>
            <person name="Yuan J."/>
            <person name="Sun Y."/>
            <person name="Gao Y."/>
            <person name="Zhang L."/>
            <person name="Li S."/>
            <person name="Dai H."/>
            <person name="Hamel J.F."/>
            <person name="Liu C."/>
            <person name="Yu Y."/>
            <person name="Liu S."/>
            <person name="Lin W."/>
            <person name="Guo K."/>
            <person name="Jin S."/>
            <person name="Xu P."/>
            <person name="Storey K.B."/>
            <person name="Huan P."/>
            <person name="Zhang T."/>
            <person name="Zhou Y."/>
            <person name="Zhang J."/>
            <person name="Lin C."/>
            <person name="Li X."/>
            <person name="Xing L."/>
            <person name="Huo D."/>
            <person name="Sun M."/>
            <person name="Wang L."/>
            <person name="Mercier A."/>
            <person name="Li F."/>
            <person name="Yang H."/>
            <person name="Xiang J."/>
        </authorList>
    </citation>
    <scope>NUCLEOTIDE SEQUENCE [LARGE SCALE GENOMIC DNA]</scope>
    <source>
        <strain evidence="2">Shaxun</strain>
        <tissue evidence="2">Muscle</tissue>
    </source>
</reference>
<dbReference type="AlphaFoldDB" id="A0A2G8KR10"/>
<evidence type="ECO:0000313" key="3">
    <source>
        <dbReference type="Proteomes" id="UP000230750"/>
    </source>
</evidence>
<dbReference type="PANTHER" id="PTHR13802:SF52">
    <property type="entry name" value="MUCIN-4"/>
    <property type="match status" value="1"/>
</dbReference>
<dbReference type="PANTHER" id="PTHR13802">
    <property type="entry name" value="MUCIN 4-RELATED"/>
    <property type="match status" value="1"/>
</dbReference>
<accession>A0A2G8KR10</accession>